<sequence>MSHTLDVSIVIVNWNVKDILHRCLESLYQYTHGITFEIFVIDNASSDGSVDMIRKNFPYVQLIANTENAGFGKAQNQGIQQARGKYICIFNPDTAITDNVFKKMFDWMEHPEHTKVVLLGPKLMYPDGRPQPSIKRFPTAVSQMIILLKCHHVFGWFGPVRRYLAKDFDYNIEQPVDQMMGACIFARASALHALKGFDEDFWIWFEDVDLCKRSKASGWENWYTPLISIIHHEGKSFGQIFSPTKQRYFNASLKVYARKYYNAPSQIILAFLAPVSLFLSYIVSWLHIKPRPQSRV</sequence>
<dbReference type="AlphaFoldDB" id="A0A1G2AQ01"/>
<organism evidence="3 4">
    <name type="scientific">Candidatus Kerfeldbacteria bacterium RIFCSPHIGHO2_02_FULL_42_14</name>
    <dbReference type="NCBI Taxonomy" id="1798540"/>
    <lineage>
        <taxon>Bacteria</taxon>
        <taxon>Candidatus Kerfeldiibacteriota</taxon>
    </lineage>
</organism>
<dbReference type="InterPro" id="IPR029044">
    <property type="entry name" value="Nucleotide-diphossugar_trans"/>
</dbReference>
<accession>A0A1G2AQ01</accession>
<keyword evidence="1" id="KW-1133">Transmembrane helix</keyword>
<dbReference type="Gene3D" id="3.90.550.10">
    <property type="entry name" value="Spore Coat Polysaccharide Biosynthesis Protein SpsA, Chain A"/>
    <property type="match status" value="1"/>
</dbReference>
<dbReference type="PANTHER" id="PTHR43179">
    <property type="entry name" value="RHAMNOSYLTRANSFERASE WBBL"/>
    <property type="match status" value="1"/>
</dbReference>
<comment type="caution">
    <text evidence="3">The sequence shown here is derived from an EMBL/GenBank/DDBJ whole genome shotgun (WGS) entry which is preliminary data.</text>
</comment>
<dbReference type="InterPro" id="IPR001173">
    <property type="entry name" value="Glyco_trans_2-like"/>
</dbReference>
<dbReference type="Proteomes" id="UP000177165">
    <property type="component" value="Unassembled WGS sequence"/>
</dbReference>
<evidence type="ECO:0000313" key="3">
    <source>
        <dbReference type="EMBL" id="OGY78988.1"/>
    </source>
</evidence>
<proteinExistence type="predicted"/>
<feature type="domain" description="Glycosyltransferase 2-like" evidence="2">
    <location>
        <begin position="8"/>
        <end position="165"/>
    </location>
</feature>
<evidence type="ECO:0000313" key="4">
    <source>
        <dbReference type="Proteomes" id="UP000177165"/>
    </source>
</evidence>
<dbReference type="EMBL" id="MHKB01000011">
    <property type="protein sequence ID" value="OGY78988.1"/>
    <property type="molecule type" value="Genomic_DNA"/>
</dbReference>
<keyword evidence="1" id="KW-0472">Membrane</keyword>
<dbReference type="SUPFAM" id="SSF53448">
    <property type="entry name" value="Nucleotide-diphospho-sugar transferases"/>
    <property type="match status" value="1"/>
</dbReference>
<feature type="transmembrane region" description="Helical" evidence="1">
    <location>
        <begin position="267"/>
        <end position="288"/>
    </location>
</feature>
<dbReference type="Pfam" id="PF00535">
    <property type="entry name" value="Glycos_transf_2"/>
    <property type="match status" value="1"/>
</dbReference>
<reference evidence="3 4" key="1">
    <citation type="journal article" date="2016" name="Nat. Commun.">
        <title>Thousands of microbial genomes shed light on interconnected biogeochemical processes in an aquifer system.</title>
        <authorList>
            <person name="Anantharaman K."/>
            <person name="Brown C.T."/>
            <person name="Hug L.A."/>
            <person name="Sharon I."/>
            <person name="Castelle C.J."/>
            <person name="Probst A.J."/>
            <person name="Thomas B.C."/>
            <person name="Singh A."/>
            <person name="Wilkins M.J."/>
            <person name="Karaoz U."/>
            <person name="Brodie E.L."/>
            <person name="Williams K.H."/>
            <person name="Hubbard S.S."/>
            <person name="Banfield J.F."/>
        </authorList>
    </citation>
    <scope>NUCLEOTIDE SEQUENCE [LARGE SCALE GENOMIC DNA]</scope>
</reference>
<protein>
    <recommendedName>
        <fullName evidence="2">Glycosyltransferase 2-like domain-containing protein</fullName>
    </recommendedName>
</protein>
<dbReference type="PANTHER" id="PTHR43179:SF7">
    <property type="entry name" value="RHAMNOSYLTRANSFERASE WBBL"/>
    <property type="match status" value="1"/>
</dbReference>
<dbReference type="STRING" id="1798540.A3B74_03825"/>
<evidence type="ECO:0000256" key="1">
    <source>
        <dbReference type="SAM" id="Phobius"/>
    </source>
</evidence>
<name>A0A1G2AQ01_9BACT</name>
<evidence type="ECO:0000259" key="2">
    <source>
        <dbReference type="Pfam" id="PF00535"/>
    </source>
</evidence>
<dbReference type="CDD" id="cd04186">
    <property type="entry name" value="GT_2_like_c"/>
    <property type="match status" value="1"/>
</dbReference>
<gene>
    <name evidence="3" type="ORF">A3B74_03825</name>
</gene>
<keyword evidence="1" id="KW-0812">Transmembrane</keyword>